<sequence>MVFYVTDERKWVQFTVDKNTFKKGLTPTEAIILKAIETLDRGQGCFATNAYFAEYFNLHPVTVSKNINSLKDKGFITVVLKRQNTNKTKRIIKTIKMSHYTEQSQVIGVINYINGMFKEEHDFEPIKPTTEIKKAIQQKIKEYHSQKELIQYLKIHRDNFLSTHGVSLWLTGQLTKEQLNM</sequence>
<reference evidence="1 2" key="1">
    <citation type="submission" date="2010-03" db="EMBL/GenBank/DDBJ databases">
        <title>The Genome Sequence of Lactobacillus gasseri strain SV-16A-US.</title>
        <authorList>
            <consortium name="The Broad Institute Genome Sequencing Platform"/>
            <person name="Ward D."/>
            <person name="Earl A."/>
            <person name="Feldgarden M."/>
            <person name="Gevers D."/>
            <person name="Young S.K."/>
            <person name="Zeng Q."/>
            <person name="Koehrsen M."/>
            <person name="Alvarado L."/>
            <person name="Berlin A."/>
            <person name="Bochicchio J."/>
            <person name="Borenstein D."/>
            <person name="Chapman S.B."/>
            <person name="Chen Z."/>
            <person name="Engels R."/>
            <person name="Freedman E."/>
            <person name="Gellesch M."/>
            <person name="Goldberg J."/>
            <person name="Griggs A."/>
            <person name="Gujja S."/>
            <person name="Heilman E."/>
            <person name="Heiman D."/>
            <person name="Hepburn T."/>
            <person name="Howarth C."/>
            <person name="Jen D."/>
            <person name="Larson L."/>
            <person name="Mehta T."/>
            <person name="Park D."/>
            <person name="Pearson M."/>
            <person name="Roberts A."/>
            <person name="Saif S."/>
            <person name="Shea T."/>
            <person name="Shenoy N."/>
            <person name="Sisk P."/>
            <person name="Stolte C."/>
            <person name="Sykes S."/>
            <person name="Thomson T."/>
            <person name="Walk T."/>
            <person name="White J."/>
            <person name="Yandava C."/>
            <person name="Liu Y."/>
            <person name="Xu Q."/>
            <person name="Haas B."/>
            <person name="Nusbaum C."/>
            <person name="Birren B."/>
        </authorList>
    </citation>
    <scope>NUCLEOTIDE SEQUENCE [LARGE SCALE GENOMIC DNA]</scope>
    <source>
        <strain evidence="1 2">SV-16A-US</strain>
    </source>
</reference>
<accession>A0AB34NYY4</accession>
<evidence type="ECO:0000313" key="1">
    <source>
        <dbReference type="EMBL" id="KFL96716.1"/>
    </source>
</evidence>
<dbReference type="Pfam" id="PF13730">
    <property type="entry name" value="HTH_36"/>
    <property type="match status" value="1"/>
</dbReference>
<gene>
    <name evidence="1" type="ORF">HMPREF5175_01193</name>
</gene>
<dbReference type="SUPFAM" id="SSF46785">
    <property type="entry name" value="Winged helix' DNA-binding domain"/>
    <property type="match status" value="1"/>
</dbReference>
<name>A0AB34NYY4_LACGS</name>
<evidence type="ECO:0008006" key="3">
    <source>
        <dbReference type="Google" id="ProtNLM"/>
    </source>
</evidence>
<dbReference type="Proteomes" id="UP000030761">
    <property type="component" value="Unassembled WGS sequence"/>
</dbReference>
<organism evidence="1 2">
    <name type="scientific">Lactobacillus gasseri SV-16A-US</name>
    <dbReference type="NCBI Taxonomy" id="575604"/>
    <lineage>
        <taxon>Bacteria</taxon>
        <taxon>Bacillati</taxon>
        <taxon>Bacillota</taxon>
        <taxon>Bacilli</taxon>
        <taxon>Lactobacillales</taxon>
        <taxon>Lactobacillaceae</taxon>
        <taxon>Lactobacillus</taxon>
    </lineage>
</organism>
<evidence type="ECO:0000313" key="2">
    <source>
        <dbReference type="Proteomes" id="UP000030761"/>
    </source>
</evidence>
<protein>
    <recommendedName>
        <fullName evidence="3">Helix-turn-helix domain-containing protein</fullName>
    </recommendedName>
</protein>
<dbReference type="InterPro" id="IPR036390">
    <property type="entry name" value="WH_DNA-bd_sf"/>
</dbReference>
<dbReference type="Gene3D" id="1.10.10.10">
    <property type="entry name" value="Winged helix-like DNA-binding domain superfamily/Winged helix DNA-binding domain"/>
    <property type="match status" value="1"/>
</dbReference>
<dbReference type="AlphaFoldDB" id="A0AB34NYY4"/>
<dbReference type="InterPro" id="IPR036388">
    <property type="entry name" value="WH-like_DNA-bd_sf"/>
</dbReference>
<dbReference type="EMBL" id="KN050675">
    <property type="protein sequence ID" value="KFL96716.1"/>
    <property type="molecule type" value="Genomic_DNA"/>
</dbReference>
<proteinExistence type="predicted"/>